<proteinExistence type="predicted"/>
<dbReference type="AlphaFoldDB" id="A0A8T0N8I6"/>
<organism evidence="1 2">
    <name type="scientific">Panicum virgatum</name>
    <name type="common">Blackwell switchgrass</name>
    <dbReference type="NCBI Taxonomy" id="38727"/>
    <lineage>
        <taxon>Eukaryota</taxon>
        <taxon>Viridiplantae</taxon>
        <taxon>Streptophyta</taxon>
        <taxon>Embryophyta</taxon>
        <taxon>Tracheophyta</taxon>
        <taxon>Spermatophyta</taxon>
        <taxon>Magnoliopsida</taxon>
        <taxon>Liliopsida</taxon>
        <taxon>Poales</taxon>
        <taxon>Poaceae</taxon>
        <taxon>PACMAD clade</taxon>
        <taxon>Panicoideae</taxon>
        <taxon>Panicodae</taxon>
        <taxon>Paniceae</taxon>
        <taxon>Panicinae</taxon>
        <taxon>Panicum</taxon>
        <taxon>Panicum sect. Hiantes</taxon>
    </lineage>
</organism>
<keyword evidence="2" id="KW-1185">Reference proteome</keyword>
<reference evidence="1" key="1">
    <citation type="submission" date="2020-05" db="EMBL/GenBank/DDBJ databases">
        <title>WGS assembly of Panicum virgatum.</title>
        <authorList>
            <person name="Lovell J.T."/>
            <person name="Jenkins J."/>
            <person name="Shu S."/>
            <person name="Juenger T.E."/>
            <person name="Schmutz J."/>
        </authorList>
    </citation>
    <scope>NUCLEOTIDE SEQUENCE</scope>
    <source>
        <strain evidence="1">AP13</strain>
    </source>
</reference>
<dbReference type="EMBL" id="CM029053">
    <property type="protein sequence ID" value="KAG2546171.1"/>
    <property type="molecule type" value="Genomic_DNA"/>
</dbReference>
<evidence type="ECO:0000313" key="1">
    <source>
        <dbReference type="EMBL" id="KAG2546171.1"/>
    </source>
</evidence>
<comment type="caution">
    <text evidence="1">The sequence shown here is derived from an EMBL/GenBank/DDBJ whole genome shotgun (WGS) entry which is preliminary data.</text>
</comment>
<gene>
    <name evidence="1" type="ORF">PVAP13_9KG035535</name>
</gene>
<sequence length="175" mass="17826">MAAAATAASRGTRALAVLGRCVRAPFRALVRARDLYVSRMAACAGGGGRGAGLGPVGLVAAPRCQSHGFYRSGAGADDDVRELIRAASRAGRPPGVGVGVGPRSQSVAVARIDEDRACEFGLGDGERAQALEPRSKSCAAVGVAPSASLARLPGPGTAENVLNYEAKFCRAWPRP</sequence>
<protein>
    <submittedName>
        <fullName evidence="1">Uncharacterized protein</fullName>
    </submittedName>
</protein>
<dbReference type="Proteomes" id="UP000823388">
    <property type="component" value="Chromosome 9K"/>
</dbReference>
<dbReference type="PANTHER" id="PTHR33526">
    <property type="entry name" value="OS07G0123800 PROTEIN"/>
    <property type="match status" value="1"/>
</dbReference>
<dbReference type="OrthoDB" id="694638at2759"/>
<name>A0A8T0N8I6_PANVG</name>
<accession>A0A8T0N8I6</accession>
<dbReference type="PANTHER" id="PTHR33526:SF27">
    <property type="entry name" value="EXPRESSED PROTEIN"/>
    <property type="match status" value="1"/>
</dbReference>
<evidence type="ECO:0000313" key="2">
    <source>
        <dbReference type="Proteomes" id="UP000823388"/>
    </source>
</evidence>